<feature type="domain" description="Peptidase M4 C-terminal" evidence="8">
    <location>
        <begin position="337"/>
        <end position="480"/>
    </location>
</feature>
<dbReference type="InterPro" id="IPR027268">
    <property type="entry name" value="Peptidase_M4/M1_CTD_sf"/>
</dbReference>
<dbReference type="OrthoDB" id="5332336at2759"/>
<keyword evidence="10" id="KW-1185">Reference proteome</keyword>
<keyword evidence="5" id="KW-0862">Zinc</keyword>
<evidence type="ECO:0000256" key="2">
    <source>
        <dbReference type="ARBA" id="ARBA00022670"/>
    </source>
</evidence>
<keyword evidence="2 9" id="KW-0645">Protease</keyword>
<dbReference type="AlphaFoldDB" id="A0A210QXH2"/>
<gene>
    <name evidence="9" type="ORF">KP79_PYT22924</name>
</gene>
<dbReference type="PRINTS" id="PR00730">
    <property type="entry name" value="THERMOLYSIN"/>
</dbReference>
<evidence type="ECO:0000256" key="3">
    <source>
        <dbReference type="ARBA" id="ARBA00022723"/>
    </source>
</evidence>
<dbReference type="Pfam" id="PF02868">
    <property type="entry name" value="Peptidase_M4_C"/>
    <property type="match status" value="1"/>
</dbReference>
<evidence type="ECO:0000256" key="1">
    <source>
        <dbReference type="ARBA" id="ARBA00009388"/>
    </source>
</evidence>
<dbReference type="Gene3D" id="3.10.450.40">
    <property type="match status" value="1"/>
</dbReference>
<dbReference type="EMBL" id="NEDP02001340">
    <property type="protein sequence ID" value="OWF53457.1"/>
    <property type="molecule type" value="Genomic_DNA"/>
</dbReference>
<dbReference type="Gene3D" id="2.60.120.380">
    <property type="match status" value="1"/>
</dbReference>
<feature type="domain" description="Peptidase M4" evidence="7">
    <location>
        <begin position="191"/>
        <end position="334"/>
    </location>
</feature>
<dbReference type="InterPro" id="IPR023612">
    <property type="entry name" value="Peptidase_M4"/>
</dbReference>
<dbReference type="STRING" id="6573.A0A210QXH2"/>
<dbReference type="Gene3D" id="3.10.450.490">
    <property type="match status" value="1"/>
</dbReference>
<dbReference type="Pfam" id="PF01447">
    <property type="entry name" value="Peptidase_M4"/>
    <property type="match status" value="1"/>
</dbReference>
<dbReference type="Gene3D" id="3.10.170.10">
    <property type="match status" value="1"/>
</dbReference>
<dbReference type="Proteomes" id="UP000242188">
    <property type="component" value="Unassembled WGS sequence"/>
</dbReference>
<name>A0A210QXH2_MIZYE</name>
<reference evidence="9 10" key="1">
    <citation type="journal article" date="2017" name="Nat. Ecol. Evol.">
        <title>Scallop genome provides insights into evolution of bilaterian karyotype and development.</title>
        <authorList>
            <person name="Wang S."/>
            <person name="Zhang J."/>
            <person name="Jiao W."/>
            <person name="Li J."/>
            <person name="Xun X."/>
            <person name="Sun Y."/>
            <person name="Guo X."/>
            <person name="Huan P."/>
            <person name="Dong B."/>
            <person name="Zhang L."/>
            <person name="Hu X."/>
            <person name="Sun X."/>
            <person name="Wang J."/>
            <person name="Zhao C."/>
            <person name="Wang Y."/>
            <person name="Wang D."/>
            <person name="Huang X."/>
            <person name="Wang R."/>
            <person name="Lv J."/>
            <person name="Li Y."/>
            <person name="Zhang Z."/>
            <person name="Liu B."/>
            <person name="Lu W."/>
            <person name="Hui Y."/>
            <person name="Liang J."/>
            <person name="Zhou Z."/>
            <person name="Hou R."/>
            <person name="Li X."/>
            <person name="Liu Y."/>
            <person name="Li H."/>
            <person name="Ning X."/>
            <person name="Lin Y."/>
            <person name="Zhao L."/>
            <person name="Xing Q."/>
            <person name="Dou J."/>
            <person name="Li Y."/>
            <person name="Mao J."/>
            <person name="Guo H."/>
            <person name="Dou H."/>
            <person name="Li T."/>
            <person name="Mu C."/>
            <person name="Jiang W."/>
            <person name="Fu Q."/>
            <person name="Fu X."/>
            <person name="Miao Y."/>
            <person name="Liu J."/>
            <person name="Yu Q."/>
            <person name="Li R."/>
            <person name="Liao H."/>
            <person name="Li X."/>
            <person name="Kong Y."/>
            <person name="Jiang Z."/>
            <person name="Chourrout D."/>
            <person name="Li R."/>
            <person name="Bao Z."/>
        </authorList>
    </citation>
    <scope>NUCLEOTIDE SEQUENCE [LARGE SCALE GENOMIC DNA]</scope>
    <source>
        <strain evidence="9 10">PY_sf001</strain>
    </source>
</reference>
<sequence>MNVDEAVSRNVLELERKNEKRSLVDTTPGEIIQIERDTELIENDVVTTIDGTNVTRYYETFHGIPVYDTVASIEVDSEHGTYTGQASGQLLQDIQNDVISVIPTLNEDEALSLAKHFFGGVVDEYSNEKIELVIYPVSNVATLAYKISYIAFEKGKIARRLFIINANSGTLLKELNLLPSFQVKATGGNTKIGKLEYGNSMPFLEVRGNDGQCILANSRVKVYDLKHGKKTKKGDHPYTFDCRNGIADEKNGAYSPLSDAFFYADRVFKMYEEFVHAPVIKEQPVQLWVHYGEDAVVAQFSGPMLMFGDGRKNLFYPMVSADVVGHELTHGFIEEHSGLEYSGQSGALDESFADIAGEAAEEFIFGKHDYKSGEDISMGYKVREICNPEADGRSIDHVRDYSDDLDVHFTSGVVNKAACLLSKADDFDIMKVFQIFAHANRFYWHPTTNFSAAACGIAKAAYDLGHYTDDISVAFEKVGIEVCAMDNYTRTLHTDATIKRLQAKGDEKIVFKFNIKVGKSFMVYTMNGDGDVDVTVDAKRKLRGAKPMYSSKSKGNLEMINIDLNFMRKGYITLKPKKKSMFSGVKFSVRIKN</sequence>
<evidence type="ECO:0000313" key="9">
    <source>
        <dbReference type="EMBL" id="OWF53457.1"/>
    </source>
</evidence>
<evidence type="ECO:0000256" key="6">
    <source>
        <dbReference type="ARBA" id="ARBA00023049"/>
    </source>
</evidence>
<evidence type="ECO:0000259" key="7">
    <source>
        <dbReference type="Pfam" id="PF01447"/>
    </source>
</evidence>
<dbReference type="GO" id="GO:0046872">
    <property type="term" value="F:metal ion binding"/>
    <property type="evidence" value="ECO:0007669"/>
    <property type="project" value="UniProtKB-KW"/>
</dbReference>
<keyword evidence="3" id="KW-0479">Metal-binding</keyword>
<dbReference type="GO" id="GO:0004222">
    <property type="term" value="F:metalloendopeptidase activity"/>
    <property type="evidence" value="ECO:0007669"/>
    <property type="project" value="InterPro"/>
</dbReference>
<dbReference type="InterPro" id="IPR001570">
    <property type="entry name" value="Peptidase_M4_C_domain"/>
</dbReference>
<dbReference type="GO" id="GO:0006508">
    <property type="term" value="P:proteolysis"/>
    <property type="evidence" value="ECO:0007669"/>
    <property type="project" value="UniProtKB-KW"/>
</dbReference>
<dbReference type="PANTHER" id="PTHR33794">
    <property type="entry name" value="BACILLOLYSIN"/>
    <property type="match status" value="1"/>
</dbReference>
<dbReference type="InterPro" id="IPR013856">
    <property type="entry name" value="Peptidase_M4_domain"/>
</dbReference>
<evidence type="ECO:0000313" key="10">
    <source>
        <dbReference type="Proteomes" id="UP000242188"/>
    </source>
</evidence>
<organism evidence="9 10">
    <name type="scientific">Mizuhopecten yessoensis</name>
    <name type="common">Japanese scallop</name>
    <name type="synonym">Patinopecten yessoensis</name>
    <dbReference type="NCBI Taxonomy" id="6573"/>
    <lineage>
        <taxon>Eukaryota</taxon>
        <taxon>Metazoa</taxon>
        <taxon>Spiralia</taxon>
        <taxon>Lophotrochozoa</taxon>
        <taxon>Mollusca</taxon>
        <taxon>Bivalvia</taxon>
        <taxon>Autobranchia</taxon>
        <taxon>Pteriomorphia</taxon>
        <taxon>Pectinida</taxon>
        <taxon>Pectinoidea</taxon>
        <taxon>Pectinidae</taxon>
        <taxon>Mizuhopecten</taxon>
    </lineage>
</organism>
<keyword evidence="6 9" id="KW-0482">Metalloprotease</keyword>
<proteinExistence type="inferred from homology"/>
<protein>
    <submittedName>
        <fullName evidence="9">Virulence metalloprotease</fullName>
    </submittedName>
</protein>
<dbReference type="PANTHER" id="PTHR33794:SF1">
    <property type="entry name" value="BACILLOLYSIN"/>
    <property type="match status" value="1"/>
</dbReference>
<comment type="caution">
    <text evidence="9">The sequence shown here is derived from an EMBL/GenBank/DDBJ whole genome shotgun (WGS) entry which is preliminary data.</text>
</comment>
<comment type="similarity">
    <text evidence="1">Belongs to the peptidase M4 family.</text>
</comment>
<evidence type="ECO:0000259" key="8">
    <source>
        <dbReference type="Pfam" id="PF02868"/>
    </source>
</evidence>
<keyword evidence="4" id="KW-0378">Hydrolase</keyword>
<evidence type="ECO:0000256" key="4">
    <source>
        <dbReference type="ARBA" id="ARBA00022801"/>
    </source>
</evidence>
<dbReference type="Gene3D" id="1.10.390.10">
    <property type="entry name" value="Neutral Protease Domain 2"/>
    <property type="match status" value="1"/>
</dbReference>
<dbReference type="InterPro" id="IPR050728">
    <property type="entry name" value="Zinc_Metalloprotease_M4"/>
</dbReference>
<accession>A0A210QXH2</accession>
<dbReference type="SUPFAM" id="SSF55486">
    <property type="entry name" value="Metalloproteases ('zincins'), catalytic domain"/>
    <property type="match status" value="1"/>
</dbReference>
<evidence type="ECO:0000256" key="5">
    <source>
        <dbReference type="ARBA" id="ARBA00022833"/>
    </source>
</evidence>